<dbReference type="EMBL" id="BTPD01000006">
    <property type="protein sequence ID" value="GMQ29521.1"/>
    <property type="molecule type" value="Genomic_DNA"/>
</dbReference>
<evidence type="ECO:0000259" key="2">
    <source>
        <dbReference type="Pfam" id="PF00534"/>
    </source>
</evidence>
<dbReference type="Gene3D" id="3.40.50.2000">
    <property type="entry name" value="Glycogen Phosphorylase B"/>
    <property type="match status" value="2"/>
</dbReference>
<accession>A0ABQ6PPC5</accession>
<dbReference type="RefSeq" id="WP_338224243.1">
    <property type="nucleotide sequence ID" value="NZ_BTPD01000006.1"/>
</dbReference>
<evidence type="ECO:0000313" key="4">
    <source>
        <dbReference type="Proteomes" id="UP001338309"/>
    </source>
</evidence>
<dbReference type="PANTHER" id="PTHR46401:SF2">
    <property type="entry name" value="GLYCOSYLTRANSFERASE WBBK-RELATED"/>
    <property type="match status" value="1"/>
</dbReference>
<sequence length="412" mass="47507">MKNVQTLCLLTQKFPFESGEEFLVPELKQLAIEFEKIILIPTSVRDYSFQRKVPENVLIQPIRNPESPFQVASALVQNFPQFLTLLKEQISWDGLNFYQLKYWVYHIPFALKIRNELEKLLNREENPLFYSYWVDTNAFAISLLKRKYPKVKFVVRTHGGDLYNERSPSGRIAFRNTIYQETTAIWPISSHGMNYILNNFSEHKEKVKLSRLGVEDFGMGPISPSEDRYHIVTCSSLIPLKRVELIAQVLFNSVLPIRWTHFGGENKEFDRILGKLGERPQNLEISFKGKVSNEALMHFYATQFVDSLVNLSESEGIPVSMMEAISFGIPVFANRVGGIGELVVDSTGCLVEEGQNVDDLVRQFEDWIKSGKTRDPEFRKGVRRFWELNFRAETNLSGFMQRITAAQEEALS</sequence>
<gene>
    <name evidence="3" type="ORF">Aconfl_21640</name>
</gene>
<organism evidence="3 4">
    <name type="scientific">Algoriphagus confluentis</name>
    <dbReference type="NCBI Taxonomy" id="1697556"/>
    <lineage>
        <taxon>Bacteria</taxon>
        <taxon>Pseudomonadati</taxon>
        <taxon>Bacteroidota</taxon>
        <taxon>Cytophagia</taxon>
        <taxon>Cytophagales</taxon>
        <taxon>Cyclobacteriaceae</taxon>
        <taxon>Algoriphagus</taxon>
    </lineage>
</organism>
<dbReference type="PANTHER" id="PTHR46401">
    <property type="entry name" value="GLYCOSYLTRANSFERASE WBBK-RELATED"/>
    <property type="match status" value="1"/>
</dbReference>
<dbReference type="Proteomes" id="UP001338309">
    <property type="component" value="Unassembled WGS sequence"/>
</dbReference>
<dbReference type="InterPro" id="IPR001296">
    <property type="entry name" value="Glyco_trans_1"/>
</dbReference>
<feature type="domain" description="Glycosyl transferase family 1" evidence="2">
    <location>
        <begin position="226"/>
        <end position="374"/>
    </location>
</feature>
<reference evidence="3 4" key="1">
    <citation type="submission" date="2023-08" db="EMBL/GenBank/DDBJ databases">
        <title>Draft genome sequence of Algoriphagus confluentis.</title>
        <authorList>
            <person name="Takatani N."/>
            <person name="Hosokawa M."/>
            <person name="Sawabe T."/>
        </authorList>
    </citation>
    <scope>NUCLEOTIDE SEQUENCE [LARGE SCALE GENOMIC DNA]</scope>
    <source>
        <strain evidence="3 4">NBRC 111222</strain>
    </source>
</reference>
<name>A0ABQ6PPC5_9BACT</name>
<evidence type="ECO:0000256" key="1">
    <source>
        <dbReference type="ARBA" id="ARBA00022679"/>
    </source>
</evidence>
<keyword evidence="1" id="KW-0808">Transferase</keyword>
<dbReference type="Pfam" id="PF00534">
    <property type="entry name" value="Glycos_transf_1"/>
    <property type="match status" value="1"/>
</dbReference>
<keyword evidence="4" id="KW-1185">Reference proteome</keyword>
<proteinExistence type="predicted"/>
<protein>
    <submittedName>
        <fullName evidence="3">Glycosyltransferase</fullName>
    </submittedName>
</protein>
<comment type="caution">
    <text evidence="3">The sequence shown here is derived from an EMBL/GenBank/DDBJ whole genome shotgun (WGS) entry which is preliminary data.</text>
</comment>
<dbReference type="SUPFAM" id="SSF53756">
    <property type="entry name" value="UDP-Glycosyltransferase/glycogen phosphorylase"/>
    <property type="match status" value="1"/>
</dbReference>
<evidence type="ECO:0000313" key="3">
    <source>
        <dbReference type="EMBL" id="GMQ29521.1"/>
    </source>
</evidence>